<dbReference type="STRING" id="888061.AXF15_01695"/>
<evidence type="ECO:0000313" key="2">
    <source>
        <dbReference type="EMBL" id="AMD91951.1"/>
    </source>
</evidence>
<evidence type="ECO:0008006" key="4">
    <source>
        <dbReference type="Google" id="ProtNLM"/>
    </source>
</evidence>
<evidence type="ECO:0000256" key="1">
    <source>
        <dbReference type="SAM" id="SignalP"/>
    </source>
</evidence>
<keyword evidence="1" id="KW-0732">Signal</keyword>
<evidence type="ECO:0000313" key="3">
    <source>
        <dbReference type="Proteomes" id="UP000063964"/>
    </source>
</evidence>
<feature type="chain" id="PRO_5007141324" description="AMIN domain-containing protein" evidence="1">
    <location>
        <begin position="19"/>
        <end position="151"/>
    </location>
</feature>
<sequence>MRYALFLLTLFLAAPVWAAPWLALKPVALSSSGSPATISVDKKTGPVSALRLKIDGATVHLDSLALIPIKGDPIPLHVPQILKTGESSGLIRIPGTAVPTAELRLGYRVSGGKKAILSVRLKTAGAPQNGTITYPQSGGPELIRPILPVEQ</sequence>
<dbReference type="RefSeq" id="WP_066602461.1">
    <property type="nucleotide sequence ID" value="NZ_CP014230.1"/>
</dbReference>
<keyword evidence="3" id="KW-1185">Reference proteome</keyword>
<dbReference type="Proteomes" id="UP000063964">
    <property type="component" value="Chromosome"/>
</dbReference>
<dbReference type="EMBL" id="CP014230">
    <property type="protein sequence ID" value="AMD91951.1"/>
    <property type="molecule type" value="Genomic_DNA"/>
</dbReference>
<proteinExistence type="predicted"/>
<dbReference type="OrthoDB" id="5471766at2"/>
<organism evidence="2 3">
    <name type="scientific">Desulfomicrobium orale DSM 12838</name>
    <dbReference type="NCBI Taxonomy" id="888061"/>
    <lineage>
        <taxon>Bacteria</taxon>
        <taxon>Pseudomonadati</taxon>
        <taxon>Thermodesulfobacteriota</taxon>
        <taxon>Desulfovibrionia</taxon>
        <taxon>Desulfovibrionales</taxon>
        <taxon>Desulfomicrobiaceae</taxon>
        <taxon>Desulfomicrobium</taxon>
    </lineage>
</organism>
<dbReference type="KEGG" id="doa:AXF15_01695"/>
<dbReference type="AlphaFoldDB" id="A0A109W5E0"/>
<name>A0A109W5E0_9BACT</name>
<feature type="signal peptide" evidence="1">
    <location>
        <begin position="1"/>
        <end position="18"/>
    </location>
</feature>
<gene>
    <name evidence="2" type="ORF">AXF15_01695</name>
</gene>
<reference evidence="3" key="1">
    <citation type="submission" date="2016-02" db="EMBL/GenBank/DDBJ databases">
        <authorList>
            <person name="Holder M.E."/>
            <person name="Ajami N.J."/>
            <person name="Petrosino J.F."/>
        </authorList>
    </citation>
    <scope>NUCLEOTIDE SEQUENCE [LARGE SCALE GENOMIC DNA]</scope>
    <source>
        <strain evidence="3">DSM 12838</strain>
    </source>
</reference>
<accession>A0A109W5E0</accession>
<protein>
    <recommendedName>
        <fullName evidence="4">AMIN domain-containing protein</fullName>
    </recommendedName>
</protein>